<dbReference type="OrthoDB" id="7028414at2"/>
<keyword evidence="2" id="KW-0472">Membrane</keyword>
<dbReference type="STRING" id="915471.SAMN05216201_1087"/>
<accession>A0A1H6YJJ9</accession>
<evidence type="ECO:0000256" key="2">
    <source>
        <dbReference type="SAM" id="Phobius"/>
    </source>
</evidence>
<feature type="coiled-coil region" evidence="1">
    <location>
        <begin position="320"/>
        <end position="397"/>
    </location>
</feature>
<feature type="transmembrane region" description="Helical" evidence="2">
    <location>
        <begin position="286"/>
        <end position="308"/>
    </location>
</feature>
<keyword evidence="4" id="KW-1185">Reference proteome</keyword>
<dbReference type="AlphaFoldDB" id="A0A1H6YJJ9"/>
<evidence type="ECO:0000313" key="3">
    <source>
        <dbReference type="EMBL" id="SEJ39137.1"/>
    </source>
</evidence>
<sequence length="480" mass="54706">MEFLKKMFSWLLISGKTEPSGNHPDLHPLDLDELKQELNVEFEARRLGEVGLPRPEETRLSGPENKIVQRLEAARRDYMNWATIRLKNIQIKMHACDITKTVNRALQAAEEFERTANGHLSDYEAEIRRLQAAALQMEEDLRLFKLDNRLVRTAKVASPTQKLTFVFLAIFIVVLEGALNANFFAQSLDGGLIQGFTYAFLLAFCNVAVAMALGRFGVPHVNHIRPLNRMIGYSALIVAPVIMVVMGLVIAHFRDSLAQGLDDPASNPGGVALQTLMNNPFQLHDIYSWLLFGLSIFFALASLAEGYYWEDPYPGFSRVQKNADNAVQEYEEGLAEMRELLEKLKDEHLDVLESSMDTARAAVLEYKEQIHEKTSSRHRLQRALHKAENVLEALIAIFRTDNELHRKRKGVPIPAYFSSKVALQEIEWPSFETAQDEQSLARQEELLSRLMDKVEPIRAQIQSSFDSRFDQLKSIREQIR</sequence>
<keyword evidence="2" id="KW-1133">Transmembrane helix</keyword>
<gene>
    <name evidence="3" type="ORF">SAMN05216201_1087</name>
</gene>
<keyword evidence="1" id="KW-0175">Coiled coil</keyword>
<dbReference type="Proteomes" id="UP000242930">
    <property type="component" value="Unassembled WGS sequence"/>
</dbReference>
<dbReference type="RefSeq" id="WP_139214660.1">
    <property type="nucleotide sequence ID" value="NZ_FNZE01000008.1"/>
</dbReference>
<protein>
    <submittedName>
        <fullName evidence="3">Uncharacterized protein</fullName>
    </submittedName>
</protein>
<evidence type="ECO:0000313" key="4">
    <source>
        <dbReference type="Proteomes" id="UP000242930"/>
    </source>
</evidence>
<dbReference type="EMBL" id="FNZE01000008">
    <property type="protein sequence ID" value="SEJ39137.1"/>
    <property type="molecule type" value="Genomic_DNA"/>
</dbReference>
<feature type="transmembrane region" description="Helical" evidence="2">
    <location>
        <begin position="163"/>
        <end position="184"/>
    </location>
</feature>
<keyword evidence="2" id="KW-0812">Transmembrane</keyword>
<reference evidence="4" key="1">
    <citation type="submission" date="2016-10" db="EMBL/GenBank/DDBJ databases">
        <authorList>
            <person name="Varghese N."/>
            <person name="Submissions S."/>
        </authorList>
    </citation>
    <scope>NUCLEOTIDE SEQUENCE [LARGE SCALE GENOMIC DNA]</scope>
    <source>
        <strain evidence="4">LMG 25967</strain>
    </source>
</reference>
<feature type="transmembrane region" description="Helical" evidence="2">
    <location>
        <begin position="230"/>
        <end position="253"/>
    </location>
</feature>
<feature type="transmembrane region" description="Helical" evidence="2">
    <location>
        <begin position="196"/>
        <end position="218"/>
    </location>
</feature>
<organism evidence="3 4">
    <name type="scientific">Pseudomonas linyingensis</name>
    <dbReference type="NCBI Taxonomy" id="915471"/>
    <lineage>
        <taxon>Bacteria</taxon>
        <taxon>Pseudomonadati</taxon>
        <taxon>Pseudomonadota</taxon>
        <taxon>Gammaproteobacteria</taxon>
        <taxon>Pseudomonadales</taxon>
        <taxon>Pseudomonadaceae</taxon>
        <taxon>Pseudomonas</taxon>
    </lineage>
</organism>
<proteinExistence type="predicted"/>
<name>A0A1H6YJJ9_9PSED</name>
<evidence type="ECO:0000256" key="1">
    <source>
        <dbReference type="SAM" id="Coils"/>
    </source>
</evidence>